<dbReference type="NCBIfam" id="TIGR01174">
    <property type="entry name" value="ftsA"/>
    <property type="match status" value="1"/>
</dbReference>
<sequence length="398" mass="42392">MKRTKGHAEFITGLDIGSTAIRVAVGQLTVAPGAHPHLQIVGAAEVPSEGVQKGVITSIDEAVSAISHALESAERLVGVPIEHVWAGMSGAQSVCHDSKGVVAVARTDGEITDEDVERAVEAAKTVAPPLNYEILHVLPRSFAVDGQTGIKDPVGMTGIRLEVDAKIIYGLTAHVKNITKTIYRTGVDIDDFVLSILAAGSVVLSPRQKELGAVVVNIGGATTSLTVYEEGDILHTAVLPIGSAHITNDLALGLKTSIDIAERVKIEYGQCVSGEVHKKDMVDLSVLGTRDSEMVSRYYIAQIIEARVSEILEKADGELQKIRRSGLLPAGVYFIGGGAHISSSGGPRRWSAPARSRPVLTWAVKLLLRCKKYLNRWYLSPTVKGGHDGTKIPPKGDF</sequence>
<keyword evidence="3 5" id="KW-0472">Membrane</keyword>
<keyword evidence="4 5" id="KW-0131">Cell cycle</keyword>
<dbReference type="SMART" id="SM00842">
    <property type="entry name" value="FtsA"/>
    <property type="match status" value="1"/>
</dbReference>
<comment type="subunit">
    <text evidence="5">Self-interacts. Interacts with FtsZ.</text>
</comment>
<evidence type="ECO:0000259" key="6">
    <source>
        <dbReference type="SMART" id="SM00842"/>
    </source>
</evidence>
<dbReference type="STRING" id="1619044.UY92_C0013G0006"/>
<evidence type="ECO:0000256" key="2">
    <source>
        <dbReference type="ARBA" id="ARBA00022618"/>
    </source>
</evidence>
<protein>
    <recommendedName>
        <fullName evidence="5">Cell division protein FtsA</fullName>
    </recommendedName>
</protein>
<dbReference type="Proteomes" id="UP000033870">
    <property type="component" value="Unassembled WGS sequence"/>
</dbReference>
<comment type="caution">
    <text evidence="7">The sequence shown here is derived from an EMBL/GenBank/DDBJ whole genome shotgun (WGS) entry which is preliminary data.</text>
</comment>
<comment type="subcellular location">
    <subcellularLocation>
        <location evidence="5">Cell membrane</location>
        <topology evidence="5">Peripheral membrane protein</topology>
        <orientation evidence="5">Cytoplasmic side</orientation>
    </subcellularLocation>
    <text evidence="5">Localizes to the Z ring in an FtsZ-dependent manner. Targeted to the membrane through a conserved C-terminal amphipathic helix.</text>
</comment>
<dbReference type="SUPFAM" id="SSF53067">
    <property type="entry name" value="Actin-like ATPase domain"/>
    <property type="match status" value="2"/>
</dbReference>
<gene>
    <name evidence="5" type="primary">ftsA</name>
    <name evidence="7" type="ORF">UY92_C0013G0006</name>
</gene>
<proteinExistence type="inferred from homology"/>
<evidence type="ECO:0000256" key="4">
    <source>
        <dbReference type="ARBA" id="ARBA00023306"/>
    </source>
</evidence>
<dbReference type="PIRSF" id="PIRSF003101">
    <property type="entry name" value="FtsA"/>
    <property type="match status" value="1"/>
</dbReference>
<accession>A0A0G2AKN1</accession>
<keyword evidence="1 5" id="KW-1003">Cell membrane</keyword>
<dbReference type="GO" id="GO:0043093">
    <property type="term" value="P:FtsZ-dependent cytokinesis"/>
    <property type="evidence" value="ECO:0007669"/>
    <property type="project" value="UniProtKB-UniRule"/>
</dbReference>
<dbReference type="PANTHER" id="PTHR32432">
    <property type="entry name" value="CELL DIVISION PROTEIN FTSA-RELATED"/>
    <property type="match status" value="1"/>
</dbReference>
<dbReference type="Pfam" id="PF14450">
    <property type="entry name" value="FtsA"/>
    <property type="match status" value="1"/>
</dbReference>
<name>A0A0G2AKN1_9BACT</name>
<dbReference type="InterPro" id="IPR050696">
    <property type="entry name" value="FtsA/MreB"/>
</dbReference>
<dbReference type="Gene3D" id="3.30.1490.110">
    <property type="match status" value="1"/>
</dbReference>
<dbReference type="Pfam" id="PF02491">
    <property type="entry name" value="SHS2_FTSA"/>
    <property type="match status" value="1"/>
</dbReference>
<feature type="domain" description="SHS2" evidence="6">
    <location>
        <begin position="11"/>
        <end position="203"/>
    </location>
</feature>
<dbReference type="InterPro" id="IPR043129">
    <property type="entry name" value="ATPase_NBD"/>
</dbReference>
<dbReference type="InterPro" id="IPR003494">
    <property type="entry name" value="SHS2_FtsA"/>
</dbReference>
<dbReference type="PATRIC" id="fig|1619044.3.peg.922"/>
<dbReference type="GO" id="GO:0032153">
    <property type="term" value="C:cell division site"/>
    <property type="evidence" value="ECO:0007669"/>
    <property type="project" value="UniProtKB-UniRule"/>
</dbReference>
<dbReference type="AlphaFoldDB" id="A0A0G2AKN1"/>
<dbReference type="EMBL" id="LCRX01000013">
    <property type="protein sequence ID" value="KKW41807.1"/>
    <property type="molecule type" value="Genomic_DNA"/>
</dbReference>
<keyword evidence="2 5" id="KW-0132">Cell division</keyword>
<evidence type="ECO:0000313" key="8">
    <source>
        <dbReference type="Proteomes" id="UP000033870"/>
    </source>
</evidence>
<comment type="similarity">
    <text evidence="5">Belongs to the FtsA/MreB family.</text>
</comment>
<dbReference type="InterPro" id="IPR020823">
    <property type="entry name" value="Cell_div_FtsA"/>
</dbReference>
<evidence type="ECO:0000256" key="1">
    <source>
        <dbReference type="ARBA" id="ARBA00022475"/>
    </source>
</evidence>
<reference evidence="7 8" key="1">
    <citation type="journal article" date="2015" name="Nature">
        <title>rRNA introns, odd ribosomes, and small enigmatic genomes across a large radiation of phyla.</title>
        <authorList>
            <person name="Brown C.T."/>
            <person name="Hug L.A."/>
            <person name="Thomas B.C."/>
            <person name="Sharon I."/>
            <person name="Castelle C.J."/>
            <person name="Singh A."/>
            <person name="Wilkins M.J."/>
            <person name="Williams K.H."/>
            <person name="Banfield J.F."/>
        </authorList>
    </citation>
    <scope>NUCLEOTIDE SEQUENCE [LARGE SCALE GENOMIC DNA]</scope>
</reference>
<dbReference type="Gene3D" id="3.30.420.40">
    <property type="match status" value="2"/>
</dbReference>
<dbReference type="PANTHER" id="PTHR32432:SF4">
    <property type="entry name" value="CELL DIVISION PROTEIN FTSA"/>
    <property type="match status" value="1"/>
</dbReference>
<evidence type="ECO:0000256" key="3">
    <source>
        <dbReference type="ARBA" id="ARBA00023136"/>
    </source>
</evidence>
<comment type="function">
    <text evidence="5">Cell division protein that is involved in the assembly of the Z ring. May serve as a membrane anchor for the Z ring.</text>
</comment>
<evidence type="ECO:0000256" key="5">
    <source>
        <dbReference type="HAMAP-Rule" id="MF_02033"/>
    </source>
</evidence>
<evidence type="ECO:0000313" key="7">
    <source>
        <dbReference type="EMBL" id="KKW41807.1"/>
    </source>
</evidence>
<dbReference type="HAMAP" id="MF_02033">
    <property type="entry name" value="FtsA"/>
    <property type="match status" value="1"/>
</dbReference>
<dbReference type="GO" id="GO:0009898">
    <property type="term" value="C:cytoplasmic side of plasma membrane"/>
    <property type="evidence" value="ECO:0007669"/>
    <property type="project" value="UniProtKB-UniRule"/>
</dbReference>
<organism evidence="7 8">
    <name type="scientific">Candidatus Magasanikbacteria bacterium GW2011_GWA2_56_11</name>
    <dbReference type="NCBI Taxonomy" id="1619044"/>
    <lineage>
        <taxon>Bacteria</taxon>
        <taxon>Candidatus Magasanikiibacteriota</taxon>
    </lineage>
</organism>
<dbReference type="CDD" id="cd24048">
    <property type="entry name" value="ASKHA_NBD_FtsA"/>
    <property type="match status" value="1"/>
</dbReference>